<sequence length="261" mass="29610">MPQIDTEITDTLIEWGMPATMRKIHPVYFAKCLTKAVHNNHGEKMDSPSNGVSIVGYLRPAFIEEESYLRSLFHDECNSDGSSSDWKVSEYSDDDKPRFDSSDAGTSTDSMIYKLEIMTIELFSIYGKHVMPPLFQSYQSMLLTNILMIDPQDFQDAEPDILSNSASAIIERIIENSEQCAMALQSLCRRKKSLTVEEARLIGVDSLGIDVRAFSGLEAKTVRFSFNAQALSERSAEKKIRRMLFPRYQRKTVKTSTEDEC</sequence>
<reference evidence="2" key="1">
    <citation type="journal article" date="2018" name="DNA Res.">
        <title>Multiple hybrid de novo genome assembly of finger millet, an orphan allotetraploid crop.</title>
        <authorList>
            <person name="Hatakeyama M."/>
            <person name="Aluri S."/>
            <person name="Balachadran M.T."/>
            <person name="Sivarajan S.R."/>
            <person name="Patrignani A."/>
            <person name="Gruter S."/>
            <person name="Poveda L."/>
            <person name="Shimizu-Inatsugi R."/>
            <person name="Baeten J."/>
            <person name="Francoijs K.J."/>
            <person name="Nataraja K.N."/>
            <person name="Reddy Y.A.N."/>
            <person name="Phadnis S."/>
            <person name="Ravikumar R.L."/>
            <person name="Schlapbach R."/>
            <person name="Sreeman S.M."/>
            <person name="Shimizu K.K."/>
        </authorList>
    </citation>
    <scope>NUCLEOTIDE SEQUENCE</scope>
</reference>
<dbReference type="Proteomes" id="UP001054889">
    <property type="component" value="Unassembled WGS sequence"/>
</dbReference>
<dbReference type="InterPro" id="IPR037119">
    <property type="entry name" value="Haem_oxidase_HugZ-like_sf"/>
</dbReference>
<accession>A0AAV5C310</accession>
<dbReference type="PANTHER" id="PTHR13343">
    <property type="entry name" value="CREG1 PROTEIN"/>
    <property type="match status" value="1"/>
</dbReference>
<dbReference type="AlphaFoldDB" id="A0AAV5C310"/>
<gene>
    <name evidence="2" type="primary">ga08623</name>
    <name evidence="2" type="ORF">PR202_ga08623</name>
</gene>
<keyword evidence="3" id="KW-1185">Reference proteome</keyword>
<dbReference type="PANTHER" id="PTHR13343:SF18">
    <property type="entry name" value="PENTATRICOPEPTIDE REPEAT (PPR) SUPERFAMILY PROTEIN"/>
    <property type="match status" value="1"/>
</dbReference>
<organism evidence="2 3">
    <name type="scientific">Eleusine coracana subsp. coracana</name>
    <dbReference type="NCBI Taxonomy" id="191504"/>
    <lineage>
        <taxon>Eukaryota</taxon>
        <taxon>Viridiplantae</taxon>
        <taxon>Streptophyta</taxon>
        <taxon>Embryophyta</taxon>
        <taxon>Tracheophyta</taxon>
        <taxon>Spermatophyta</taxon>
        <taxon>Magnoliopsida</taxon>
        <taxon>Liliopsida</taxon>
        <taxon>Poales</taxon>
        <taxon>Poaceae</taxon>
        <taxon>PACMAD clade</taxon>
        <taxon>Chloridoideae</taxon>
        <taxon>Cynodonteae</taxon>
        <taxon>Eleusininae</taxon>
        <taxon>Eleusine</taxon>
    </lineage>
</organism>
<proteinExistence type="predicted"/>
<comment type="caution">
    <text evidence="2">The sequence shown here is derived from an EMBL/GenBank/DDBJ whole genome shotgun (WGS) entry which is preliminary data.</text>
</comment>
<feature type="compositionally biased region" description="Basic and acidic residues" evidence="1">
    <location>
        <begin position="87"/>
        <end position="101"/>
    </location>
</feature>
<evidence type="ECO:0000256" key="1">
    <source>
        <dbReference type="SAM" id="MobiDB-lite"/>
    </source>
</evidence>
<reference evidence="2" key="2">
    <citation type="submission" date="2021-12" db="EMBL/GenBank/DDBJ databases">
        <title>Resequencing data analysis of finger millet.</title>
        <authorList>
            <person name="Hatakeyama M."/>
            <person name="Aluri S."/>
            <person name="Balachadran M.T."/>
            <person name="Sivarajan S.R."/>
            <person name="Poveda L."/>
            <person name="Shimizu-Inatsugi R."/>
            <person name="Schlapbach R."/>
            <person name="Sreeman S.M."/>
            <person name="Shimizu K.K."/>
        </authorList>
    </citation>
    <scope>NUCLEOTIDE SEQUENCE</scope>
</reference>
<dbReference type="SUPFAM" id="SSF50475">
    <property type="entry name" value="FMN-binding split barrel"/>
    <property type="match status" value="1"/>
</dbReference>
<dbReference type="EMBL" id="BQKI01000004">
    <property type="protein sequence ID" value="GJM92183.1"/>
    <property type="molecule type" value="Genomic_DNA"/>
</dbReference>
<name>A0AAV5C310_ELECO</name>
<evidence type="ECO:0000313" key="2">
    <source>
        <dbReference type="EMBL" id="GJM92183.1"/>
    </source>
</evidence>
<feature type="region of interest" description="Disordered" evidence="1">
    <location>
        <begin position="77"/>
        <end position="103"/>
    </location>
</feature>
<dbReference type="Gene3D" id="3.20.180.10">
    <property type="entry name" value="PNP-oxidase-like"/>
    <property type="match status" value="1"/>
</dbReference>
<evidence type="ECO:0000313" key="3">
    <source>
        <dbReference type="Proteomes" id="UP001054889"/>
    </source>
</evidence>
<protein>
    <submittedName>
        <fullName evidence="2">Uncharacterized protein</fullName>
    </submittedName>
</protein>